<dbReference type="AlphaFoldDB" id="A0A5S9Y831"/>
<keyword evidence="1" id="KW-0812">Transmembrane</keyword>
<name>A0A5S9Y831_ARATH</name>
<gene>
    <name evidence="2" type="ORF">C24_LOCUS23519</name>
</gene>
<accession>A0A5S9Y831</accession>
<dbReference type="OrthoDB" id="10653348at2759"/>
<keyword evidence="1" id="KW-0472">Membrane</keyword>
<evidence type="ECO:0000313" key="3">
    <source>
        <dbReference type="Proteomes" id="UP000434276"/>
    </source>
</evidence>
<sequence length="363" mass="40140">MLLFRRSPSLTGTCFLGDLSGGLLPAMLLFPESPPEPPDPLDPPDPPPHIYIFFDVSHSQPHLSTFLISFSSDKAFSPSQPPLPNRLREPDAILKLFFTMVAPTIATQAVECNGTCLVVFTSSSLPLSCCQVILLSCSVDCIHMSLVGRSLALVRSPTAYFSFFPGSISGIDYMKMVFLPLWQIGMPSFMSIPPLNLVDFSFMEYVFLPKIPLGLSGSVAKNLLSIVSNPNAFSSSYVFEFGMDLEWRLNLLDHFNGDSCLPCIEVCVRLVLTFYVVKGFVLIISIGIYCFEDVAWEVQSLFRVETSHLGTCRQILFPKVPLVWSGLDDQSSPVLKGFSSRLMVFFALIAEFVTLWVAVDAVT</sequence>
<proteinExistence type="predicted"/>
<evidence type="ECO:0000256" key="1">
    <source>
        <dbReference type="SAM" id="Phobius"/>
    </source>
</evidence>
<keyword evidence="1" id="KW-1133">Transmembrane helix</keyword>
<protein>
    <recommendedName>
        <fullName evidence="4">Transmembrane protein</fullName>
    </recommendedName>
</protein>
<evidence type="ECO:0000313" key="2">
    <source>
        <dbReference type="EMBL" id="CAA0405470.1"/>
    </source>
</evidence>
<reference evidence="2 3" key="1">
    <citation type="submission" date="2019-12" db="EMBL/GenBank/DDBJ databases">
        <authorList>
            <person name="Jiao W.-B."/>
            <person name="Schneeberger K."/>
        </authorList>
    </citation>
    <scope>NUCLEOTIDE SEQUENCE [LARGE SCALE GENOMIC DNA]</scope>
    <source>
        <strain evidence="3">cv. C24</strain>
    </source>
</reference>
<dbReference type="EMBL" id="CACSHJ010000096">
    <property type="protein sequence ID" value="CAA0405470.1"/>
    <property type="molecule type" value="Genomic_DNA"/>
</dbReference>
<dbReference type="ExpressionAtlas" id="A0A5S9Y831">
    <property type="expression patterns" value="differential"/>
</dbReference>
<dbReference type="Proteomes" id="UP000434276">
    <property type="component" value="Unassembled WGS sequence"/>
</dbReference>
<organism evidence="2 3">
    <name type="scientific">Arabidopsis thaliana</name>
    <name type="common">Mouse-ear cress</name>
    <dbReference type="NCBI Taxonomy" id="3702"/>
    <lineage>
        <taxon>Eukaryota</taxon>
        <taxon>Viridiplantae</taxon>
        <taxon>Streptophyta</taxon>
        <taxon>Embryophyta</taxon>
        <taxon>Tracheophyta</taxon>
        <taxon>Spermatophyta</taxon>
        <taxon>Magnoliopsida</taxon>
        <taxon>eudicotyledons</taxon>
        <taxon>Gunneridae</taxon>
        <taxon>Pentapetalae</taxon>
        <taxon>rosids</taxon>
        <taxon>malvids</taxon>
        <taxon>Brassicales</taxon>
        <taxon>Brassicaceae</taxon>
        <taxon>Camelineae</taxon>
        <taxon>Arabidopsis</taxon>
    </lineage>
</organism>
<feature type="transmembrane region" description="Helical" evidence="1">
    <location>
        <begin position="342"/>
        <end position="359"/>
    </location>
</feature>
<evidence type="ECO:0008006" key="4">
    <source>
        <dbReference type="Google" id="ProtNLM"/>
    </source>
</evidence>